<dbReference type="Pfam" id="PF00005">
    <property type="entry name" value="ABC_tran"/>
    <property type="match status" value="1"/>
</dbReference>
<proteinExistence type="predicted"/>
<evidence type="ECO:0000313" key="7">
    <source>
        <dbReference type="EMBL" id="SKC39949.1"/>
    </source>
</evidence>
<dbReference type="AlphaFoldDB" id="A0A1T5ILE8"/>
<dbReference type="GO" id="GO:0046677">
    <property type="term" value="P:response to antibiotic"/>
    <property type="evidence" value="ECO:0007669"/>
    <property type="project" value="UniProtKB-KW"/>
</dbReference>
<name>A0A1T5ILE8_9MICO</name>
<keyword evidence="3" id="KW-0547">Nucleotide-binding</keyword>
<evidence type="ECO:0000256" key="3">
    <source>
        <dbReference type="ARBA" id="ARBA00022741"/>
    </source>
</evidence>
<sequence>MIDVTRAEVSIDGVGLLAPTSMSVGRGEIVALRGPNGAGKTTALRLIVGQTTPSAGTVTVSGRAPRPRDHDFRAQVAAMIGLPPFARDLTLLEQATLIGITWGLPTDAARSDAGEVLDELGMSRLVDRFPHELSSGQTQLAGLALTLVRPADIVVLDEPEQRLDDERLGRVISVLRQRADAGGTVVFATHSDRLVADLGARTVLLQEAA</sequence>
<accession>A0A1T5ILE8</accession>
<evidence type="ECO:0000256" key="1">
    <source>
        <dbReference type="ARBA" id="ARBA00004202"/>
    </source>
</evidence>
<dbReference type="GO" id="GO:0005886">
    <property type="term" value="C:plasma membrane"/>
    <property type="evidence" value="ECO:0007669"/>
    <property type="project" value="UniProtKB-SubCell"/>
</dbReference>
<reference evidence="7 8" key="1">
    <citation type="submission" date="2017-02" db="EMBL/GenBank/DDBJ databases">
        <authorList>
            <person name="Peterson S.W."/>
        </authorList>
    </citation>
    <scope>NUCLEOTIDE SEQUENCE [LARGE SCALE GENOMIC DNA]</scope>
    <source>
        <strain evidence="7 8">VKM Ac-2059</strain>
    </source>
</reference>
<organism evidence="7 8">
    <name type="scientific">Okibacterium fritillariae</name>
    <dbReference type="NCBI Taxonomy" id="123320"/>
    <lineage>
        <taxon>Bacteria</taxon>
        <taxon>Bacillati</taxon>
        <taxon>Actinomycetota</taxon>
        <taxon>Actinomycetes</taxon>
        <taxon>Micrococcales</taxon>
        <taxon>Microbacteriaceae</taxon>
        <taxon>Okibacterium</taxon>
    </lineage>
</organism>
<dbReference type="InterPro" id="IPR050763">
    <property type="entry name" value="ABC_transporter_ATP-binding"/>
</dbReference>
<keyword evidence="8" id="KW-1185">Reference proteome</keyword>
<dbReference type="Gene3D" id="3.40.50.300">
    <property type="entry name" value="P-loop containing nucleotide triphosphate hydrolases"/>
    <property type="match status" value="1"/>
</dbReference>
<comment type="subcellular location">
    <subcellularLocation>
        <location evidence="1">Cell membrane</location>
        <topology evidence="1">Peripheral membrane protein</topology>
    </subcellularLocation>
</comment>
<evidence type="ECO:0000256" key="4">
    <source>
        <dbReference type="ARBA" id="ARBA00022840"/>
    </source>
</evidence>
<feature type="domain" description="ABC transporter" evidence="6">
    <location>
        <begin position="2"/>
        <end position="209"/>
    </location>
</feature>
<keyword evidence="4" id="KW-0067">ATP-binding</keyword>
<dbReference type="SUPFAM" id="SSF52540">
    <property type="entry name" value="P-loop containing nucleoside triphosphate hydrolases"/>
    <property type="match status" value="1"/>
</dbReference>
<evidence type="ECO:0000259" key="6">
    <source>
        <dbReference type="PROSITE" id="PS50893"/>
    </source>
</evidence>
<gene>
    <name evidence="7" type="ORF">SAMN06309945_0592</name>
</gene>
<dbReference type="InterPro" id="IPR027417">
    <property type="entry name" value="P-loop_NTPase"/>
</dbReference>
<dbReference type="InterPro" id="IPR003593">
    <property type="entry name" value="AAA+_ATPase"/>
</dbReference>
<dbReference type="InterPro" id="IPR003439">
    <property type="entry name" value="ABC_transporter-like_ATP-bd"/>
</dbReference>
<protein>
    <submittedName>
        <fullName evidence="7">ABC transporter</fullName>
    </submittedName>
</protein>
<dbReference type="PANTHER" id="PTHR42711:SF17">
    <property type="entry name" value="ABC TRANSPORTER ATP-BINDING PROTEIN"/>
    <property type="match status" value="1"/>
</dbReference>
<dbReference type="GO" id="GO:0016887">
    <property type="term" value="F:ATP hydrolysis activity"/>
    <property type="evidence" value="ECO:0007669"/>
    <property type="project" value="InterPro"/>
</dbReference>
<evidence type="ECO:0000256" key="5">
    <source>
        <dbReference type="ARBA" id="ARBA00023251"/>
    </source>
</evidence>
<evidence type="ECO:0000256" key="2">
    <source>
        <dbReference type="ARBA" id="ARBA00022448"/>
    </source>
</evidence>
<dbReference type="SMART" id="SM00382">
    <property type="entry name" value="AAA"/>
    <property type="match status" value="1"/>
</dbReference>
<keyword evidence="2" id="KW-0813">Transport</keyword>
<dbReference type="RefSeq" id="WP_079726798.1">
    <property type="nucleotide sequence ID" value="NZ_FUZP01000001.1"/>
</dbReference>
<keyword evidence="5" id="KW-0046">Antibiotic resistance</keyword>
<evidence type="ECO:0000313" key="8">
    <source>
        <dbReference type="Proteomes" id="UP000190857"/>
    </source>
</evidence>
<dbReference type="STRING" id="123320.SAMN06309945_0592"/>
<dbReference type="EMBL" id="FUZP01000001">
    <property type="protein sequence ID" value="SKC39949.1"/>
    <property type="molecule type" value="Genomic_DNA"/>
</dbReference>
<dbReference type="GO" id="GO:0005524">
    <property type="term" value="F:ATP binding"/>
    <property type="evidence" value="ECO:0007669"/>
    <property type="project" value="UniProtKB-KW"/>
</dbReference>
<dbReference type="Proteomes" id="UP000190857">
    <property type="component" value="Unassembled WGS sequence"/>
</dbReference>
<dbReference type="PANTHER" id="PTHR42711">
    <property type="entry name" value="ABC TRANSPORTER ATP-BINDING PROTEIN"/>
    <property type="match status" value="1"/>
</dbReference>
<dbReference type="OrthoDB" id="6198786at2"/>
<dbReference type="PROSITE" id="PS50893">
    <property type="entry name" value="ABC_TRANSPORTER_2"/>
    <property type="match status" value="1"/>
</dbReference>